<dbReference type="Gene3D" id="1.10.530.10">
    <property type="match status" value="1"/>
</dbReference>
<dbReference type="SUPFAM" id="SSF53955">
    <property type="entry name" value="Lysozyme-like"/>
    <property type="match status" value="1"/>
</dbReference>
<evidence type="ECO:0000256" key="1">
    <source>
        <dbReference type="ARBA" id="ARBA00022801"/>
    </source>
</evidence>
<organism evidence="3">
    <name type="scientific">freshwater metagenome</name>
    <dbReference type="NCBI Taxonomy" id="449393"/>
    <lineage>
        <taxon>unclassified sequences</taxon>
        <taxon>metagenomes</taxon>
        <taxon>ecological metagenomes</taxon>
    </lineage>
</organism>
<keyword evidence="1" id="KW-0378">Hydrolase</keyword>
<dbReference type="GO" id="GO:0016787">
    <property type="term" value="F:hydrolase activity"/>
    <property type="evidence" value="ECO:0007669"/>
    <property type="project" value="UniProtKB-KW"/>
</dbReference>
<dbReference type="InterPro" id="IPR010618">
    <property type="entry name" value="RPF"/>
</dbReference>
<evidence type="ECO:0000313" key="3">
    <source>
        <dbReference type="EMBL" id="CAB4616268.1"/>
    </source>
</evidence>
<accession>A0A6J6I6A0</accession>
<dbReference type="InterPro" id="IPR023346">
    <property type="entry name" value="Lysozyme-like_dom_sf"/>
</dbReference>
<gene>
    <name evidence="3" type="ORF">UFOPK1835_01425</name>
</gene>
<sequence length="187" mass="19169">MIALFVTLSCLPLLVIDMLGSTSGASETNATASDVPESSLVMLATPSTAAAPASVVLETTTVPPATVPAVPVPTTSAPRVVQAPPTTAAPVYLPPPPPPIINSSDAAFMACVRERESHGDYTAVDPSGQFMGAYQIYQGGWDSIAGSMGRGDLVGVRPHQASPADQDAVAYAMLAKLGRSPWNFACS</sequence>
<evidence type="ECO:0000259" key="2">
    <source>
        <dbReference type="Pfam" id="PF06737"/>
    </source>
</evidence>
<protein>
    <submittedName>
        <fullName evidence="3">Unannotated protein</fullName>
    </submittedName>
</protein>
<dbReference type="EMBL" id="CAEZUP010000065">
    <property type="protein sequence ID" value="CAB4616268.1"/>
    <property type="molecule type" value="Genomic_DNA"/>
</dbReference>
<reference evidence="3" key="1">
    <citation type="submission" date="2020-05" db="EMBL/GenBank/DDBJ databases">
        <authorList>
            <person name="Chiriac C."/>
            <person name="Salcher M."/>
            <person name="Ghai R."/>
            <person name="Kavagutti S V."/>
        </authorList>
    </citation>
    <scope>NUCLEOTIDE SEQUENCE</scope>
</reference>
<feature type="domain" description="Resuscitation-promoting factor core lysozyme-like" evidence="2">
    <location>
        <begin position="112"/>
        <end position="183"/>
    </location>
</feature>
<dbReference type="Pfam" id="PF06737">
    <property type="entry name" value="Transglycosylas"/>
    <property type="match status" value="1"/>
</dbReference>
<proteinExistence type="predicted"/>
<name>A0A6J6I6A0_9ZZZZ</name>
<dbReference type="AlphaFoldDB" id="A0A6J6I6A0"/>